<feature type="transmembrane region" description="Helical" evidence="1">
    <location>
        <begin position="40"/>
        <end position="59"/>
    </location>
</feature>
<proteinExistence type="predicted"/>
<dbReference type="EMBL" id="JNAD02000017">
    <property type="protein sequence ID" value="RKM91543.1"/>
    <property type="molecule type" value="Genomic_DNA"/>
</dbReference>
<keyword evidence="3" id="KW-1185">Reference proteome</keyword>
<keyword evidence="1" id="KW-0472">Membrane</keyword>
<evidence type="ECO:0000313" key="2">
    <source>
        <dbReference type="EMBL" id="RKM91543.1"/>
    </source>
</evidence>
<evidence type="ECO:0000313" key="3">
    <source>
        <dbReference type="Proteomes" id="UP000028058"/>
    </source>
</evidence>
<gene>
    <name evidence="2" type="ORF">SFRA_028840</name>
</gene>
<dbReference type="Proteomes" id="UP000028058">
    <property type="component" value="Unassembled WGS sequence"/>
</dbReference>
<evidence type="ECO:0008006" key="4">
    <source>
        <dbReference type="Google" id="ProtNLM"/>
    </source>
</evidence>
<comment type="caution">
    <text evidence="2">The sequence shown here is derived from an EMBL/GenBank/DDBJ whole genome shotgun (WGS) entry which is preliminary data.</text>
</comment>
<keyword evidence="1" id="KW-1133">Transmembrane helix</keyword>
<protein>
    <recommendedName>
        <fullName evidence="4">Integral membrane protein</fullName>
    </recommendedName>
</protein>
<accession>A0A3R7F5X2</accession>
<keyword evidence="1" id="KW-0812">Transmembrane</keyword>
<dbReference type="AlphaFoldDB" id="A0A3R7F5X2"/>
<reference evidence="2 3" key="1">
    <citation type="journal article" date="2014" name="Genome Announc.">
        <title>Draft Genome Sequence of Streptomyces fradiae ATCC 19609, a Strain Highly Sensitive to Antibiotics.</title>
        <authorList>
            <person name="Bekker O.B."/>
            <person name="Klimina K.M."/>
            <person name="Vatlin A.A."/>
            <person name="Zakharevich N.V."/>
            <person name="Kasianov A.S."/>
            <person name="Danilenko V.N."/>
        </authorList>
    </citation>
    <scope>NUCLEOTIDE SEQUENCE [LARGE SCALE GENOMIC DNA]</scope>
    <source>
        <strain evidence="2 3">ATCC 19609</strain>
    </source>
</reference>
<sequence length="269" mass="26747">MSGFTARAGTGLRLVRAAVFAAVCVVLSATGHVLASPAVVPLWALGGGFLAVLVVAAGLAGRERSLPGIAVVLGTGQVLLHTLFGYAQQLAGPAPAPAGGGSPDAVTALAARLLCGEGGHPLSAAEAHRVVTAAGIDPGAHAAAATAGGAGGHGAALPAALPASLLPSPEMLLAHLLAALLLGLLLRRGEAALFRLVRLSVRGLAEGALVRSLRAAVGLARVLLAGLPGARGPRVRGLRCRRYGPGRPRPLYLEHSVSRRGPPDVRLAA</sequence>
<feature type="transmembrane region" description="Helical" evidence="1">
    <location>
        <begin position="12"/>
        <end position="34"/>
    </location>
</feature>
<dbReference type="RefSeq" id="WP_043464518.1">
    <property type="nucleotide sequence ID" value="NZ_CP134822.1"/>
</dbReference>
<evidence type="ECO:0000256" key="1">
    <source>
        <dbReference type="SAM" id="Phobius"/>
    </source>
</evidence>
<feature type="transmembrane region" description="Helical" evidence="1">
    <location>
        <begin position="66"/>
        <end position="87"/>
    </location>
</feature>
<organism evidence="2 3">
    <name type="scientific">Streptomyces xinghaiensis</name>
    <dbReference type="NCBI Taxonomy" id="1038928"/>
    <lineage>
        <taxon>Bacteria</taxon>
        <taxon>Bacillati</taxon>
        <taxon>Actinomycetota</taxon>
        <taxon>Actinomycetes</taxon>
        <taxon>Kitasatosporales</taxon>
        <taxon>Streptomycetaceae</taxon>
        <taxon>Streptomyces</taxon>
    </lineage>
</organism>
<name>A0A3R7F5X2_9ACTN</name>